<proteinExistence type="predicted"/>
<dbReference type="InterPro" id="IPR036291">
    <property type="entry name" value="NAD(P)-bd_dom_sf"/>
</dbReference>
<protein>
    <submittedName>
        <fullName evidence="3">Uncharacterized protein</fullName>
    </submittedName>
</protein>
<dbReference type="EMBL" id="MTYH01000036">
    <property type="protein sequence ID" value="PNP44003.1"/>
    <property type="molecule type" value="Genomic_DNA"/>
</dbReference>
<reference evidence="3 4" key="1">
    <citation type="submission" date="2017-02" db="EMBL/GenBank/DDBJ databases">
        <title>Genomes of Trichoderma spp. with biocontrol activity.</title>
        <authorList>
            <person name="Gardiner D."/>
            <person name="Kazan K."/>
            <person name="Vos C."/>
            <person name="Harvey P."/>
        </authorList>
    </citation>
    <scope>NUCLEOTIDE SEQUENCE [LARGE SCALE GENOMIC DNA]</scope>
    <source>
        <strain evidence="3 4">A5MH</strain>
    </source>
</reference>
<dbReference type="Proteomes" id="UP000236546">
    <property type="component" value="Unassembled WGS sequence"/>
</dbReference>
<organism evidence="3 4">
    <name type="scientific">Trichoderma gamsii</name>
    <dbReference type="NCBI Taxonomy" id="398673"/>
    <lineage>
        <taxon>Eukaryota</taxon>
        <taxon>Fungi</taxon>
        <taxon>Dikarya</taxon>
        <taxon>Ascomycota</taxon>
        <taxon>Pezizomycotina</taxon>
        <taxon>Sordariomycetes</taxon>
        <taxon>Hypocreomycetidae</taxon>
        <taxon>Hypocreales</taxon>
        <taxon>Hypocreaceae</taxon>
        <taxon>Trichoderma</taxon>
    </lineage>
</organism>
<feature type="domain" description="Gfo/Idh/MocA-like oxidoreductase N-terminal" evidence="1">
    <location>
        <begin position="6"/>
        <end position="123"/>
    </location>
</feature>
<comment type="caution">
    <text evidence="3">The sequence shown here is derived from an EMBL/GenBank/DDBJ whole genome shotgun (WGS) entry which is preliminary data.</text>
</comment>
<dbReference type="Pfam" id="PF22685">
    <property type="entry name" value="Gal80p_C-like"/>
    <property type="match status" value="1"/>
</dbReference>
<sequence length="400" mass="44126">MAPRIIRVALVGLSSNATTSWAAVAHLPYLQSARGKTQYKIVALLNSSKEAAEKARSHFNLPSAVKAYGDPDLLAADDEVDLVSVVTRVDKHYSATEPSIRAGKAVYVEWPLTESLERSVALLGDSKEHETSIIGLQARLSPVTTKVKELLASDRIGKVLSSEVRGFSATAWGKRPGTILPGGMEDMFTQRAIGGNFVAILYAHMIDLVHFVLGEFKNSHTATQLRWPEVRVVDEAGAQPRTVRSDIPDLITAHGELAPGAANIQEGATLSVVFRSGNPFKGELPFVWYIQGQNGELKITNPYGPVIQAATVPSIKIELHDYTTDETTEIPWETEWKEWQHELPTPGGKLVGEMYNRYAQWFQQADRSAVPEGGDWPRLKDAIRRHEEIDSIFSDFDKST</sequence>
<dbReference type="OrthoDB" id="446809at2759"/>
<feature type="domain" description="Gal80p-like C-terminal" evidence="2">
    <location>
        <begin position="142"/>
        <end position="300"/>
    </location>
</feature>
<evidence type="ECO:0000313" key="4">
    <source>
        <dbReference type="Proteomes" id="UP000236546"/>
    </source>
</evidence>
<dbReference type="GO" id="GO:0000166">
    <property type="term" value="F:nucleotide binding"/>
    <property type="evidence" value="ECO:0007669"/>
    <property type="project" value="InterPro"/>
</dbReference>
<dbReference type="Pfam" id="PF01408">
    <property type="entry name" value="GFO_IDH_MocA"/>
    <property type="match status" value="1"/>
</dbReference>
<dbReference type="AlphaFoldDB" id="A0A2K0TEQ1"/>
<evidence type="ECO:0000259" key="2">
    <source>
        <dbReference type="Pfam" id="PF22685"/>
    </source>
</evidence>
<accession>A0A2K0TEQ1</accession>
<evidence type="ECO:0000313" key="3">
    <source>
        <dbReference type="EMBL" id="PNP44003.1"/>
    </source>
</evidence>
<gene>
    <name evidence="3" type="ORF">TGAMA5MH_04288</name>
</gene>
<dbReference type="Gene3D" id="3.30.360.10">
    <property type="entry name" value="Dihydrodipicolinate Reductase, domain 2"/>
    <property type="match status" value="1"/>
</dbReference>
<dbReference type="Gene3D" id="3.40.50.720">
    <property type="entry name" value="NAD(P)-binding Rossmann-like Domain"/>
    <property type="match status" value="1"/>
</dbReference>
<dbReference type="PANTHER" id="PTHR43708">
    <property type="entry name" value="CONSERVED EXPRESSED OXIDOREDUCTASE (EUROFUNG)"/>
    <property type="match status" value="1"/>
</dbReference>
<dbReference type="PANTHER" id="PTHR43708:SF1">
    <property type="entry name" value="GALACTOSE_LACTOSE METABOLISM REGULATORY PROTEIN GAL80"/>
    <property type="match status" value="1"/>
</dbReference>
<dbReference type="InterPro" id="IPR051317">
    <property type="entry name" value="Gfo/Idh/MocA_oxidoreduct"/>
</dbReference>
<dbReference type="InterPro" id="IPR055080">
    <property type="entry name" value="Gal80p-like_C"/>
</dbReference>
<dbReference type="InterPro" id="IPR000683">
    <property type="entry name" value="Gfo/Idh/MocA-like_OxRdtase_N"/>
</dbReference>
<dbReference type="SUPFAM" id="SSF55347">
    <property type="entry name" value="Glyceraldehyde-3-phosphate dehydrogenase-like, C-terminal domain"/>
    <property type="match status" value="1"/>
</dbReference>
<dbReference type="SUPFAM" id="SSF51735">
    <property type="entry name" value="NAD(P)-binding Rossmann-fold domains"/>
    <property type="match status" value="1"/>
</dbReference>
<evidence type="ECO:0000259" key="1">
    <source>
        <dbReference type="Pfam" id="PF01408"/>
    </source>
</evidence>
<name>A0A2K0TEQ1_9HYPO</name>